<keyword evidence="3" id="KW-1003">Cell membrane</keyword>
<evidence type="ECO:0000256" key="6">
    <source>
        <dbReference type="ARBA" id="ARBA00023136"/>
    </source>
</evidence>
<dbReference type="GO" id="GO:0005886">
    <property type="term" value="C:plasma membrane"/>
    <property type="evidence" value="ECO:0007669"/>
    <property type="project" value="UniProtKB-SubCell"/>
</dbReference>
<evidence type="ECO:0008006" key="11">
    <source>
        <dbReference type="Google" id="ProtNLM"/>
    </source>
</evidence>
<evidence type="ECO:0000256" key="4">
    <source>
        <dbReference type="ARBA" id="ARBA00022692"/>
    </source>
</evidence>
<protein>
    <recommendedName>
        <fullName evidence="11">Polysulfide reductase NrfD</fullName>
    </recommendedName>
</protein>
<dbReference type="PANTHER" id="PTHR34856:SF2">
    <property type="entry name" value="PROTEIN NRFD"/>
    <property type="match status" value="1"/>
</dbReference>
<evidence type="ECO:0000256" key="1">
    <source>
        <dbReference type="ARBA" id="ARBA00004651"/>
    </source>
</evidence>
<comment type="subcellular location">
    <subcellularLocation>
        <location evidence="1">Cell membrane</location>
        <topology evidence="1">Multi-pass membrane protein</topology>
    </subcellularLocation>
</comment>
<sequence length="404" mass="42560">MEARMTTGNSQASTTAYGEAVTFTPRVGQVQLRGPADDPVGEGPAGTGRDGRRGGRRRKRQRDDVMVPQAQFSSYYGRPIVKPAPWSWEIPAYLYLGGLAAGSALVASGAEMTGRRELQRNARLIALGALGGSTAALVSDLGKPSRFLNMMRTVKLTSPMSVGSWILAGFGTFTGIAAFSEVMHEVLPPDVPGRQLWPIGDRLTSIGAAMFAPPLAAYTAVLLADTATPTWHAAYRELPFVFVGSALASAGGAAMITTHPDQTAPARTAAVVGSVLELSAHQIMERRMGMLAEPLHEGRPGKLLTAAKALTVAGAALTVVAGRRRPLAALAGVALNVGSALTRFGVFYGGIASAKDPKYTVIPQRQRLAEKQAALAHEQHKQQEQLGAHDDARFQYGRGGAAGR</sequence>
<name>K6X9Y9_9MICO</name>
<evidence type="ECO:0000313" key="9">
    <source>
        <dbReference type="EMBL" id="GAB95649.1"/>
    </source>
</evidence>
<feature type="transmembrane region" description="Helical" evidence="8">
    <location>
        <begin position="327"/>
        <end position="348"/>
    </location>
</feature>
<keyword evidence="5 8" id="KW-1133">Transmembrane helix</keyword>
<accession>K6X9Y9</accession>
<dbReference type="Gene3D" id="1.20.1630.10">
    <property type="entry name" value="Formate dehydrogenase/DMSO reductase domain"/>
    <property type="match status" value="1"/>
</dbReference>
<gene>
    <name evidence="9" type="ORF">KILIM_024_00600</name>
</gene>
<evidence type="ECO:0000256" key="5">
    <source>
        <dbReference type="ARBA" id="ARBA00022989"/>
    </source>
</evidence>
<evidence type="ECO:0000256" key="3">
    <source>
        <dbReference type="ARBA" id="ARBA00022475"/>
    </source>
</evidence>
<feature type="compositionally biased region" description="Polar residues" evidence="7">
    <location>
        <begin position="1"/>
        <end position="16"/>
    </location>
</feature>
<dbReference type="Pfam" id="PF03916">
    <property type="entry name" value="NrfD"/>
    <property type="match status" value="1"/>
</dbReference>
<evidence type="ECO:0000256" key="7">
    <source>
        <dbReference type="SAM" id="MobiDB-lite"/>
    </source>
</evidence>
<feature type="transmembrane region" description="Helical" evidence="8">
    <location>
        <begin position="203"/>
        <end position="226"/>
    </location>
</feature>
<keyword evidence="10" id="KW-1185">Reference proteome</keyword>
<comment type="caution">
    <text evidence="9">The sequence shown here is derived from an EMBL/GenBank/DDBJ whole genome shotgun (WGS) entry which is preliminary data.</text>
</comment>
<proteinExistence type="inferred from homology"/>
<comment type="similarity">
    <text evidence="2">Belongs to the NrfD family.</text>
</comment>
<feature type="transmembrane region" description="Helical" evidence="8">
    <location>
        <begin position="238"/>
        <end position="258"/>
    </location>
</feature>
<evidence type="ECO:0000256" key="2">
    <source>
        <dbReference type="ARBA" id="ARBA00008929"/>
    </source>
</evidence>
<reference evidence="9 10" key="1">
    <citation type="submission" date="2012-08" db="EMBL/GenBank/DDBJ databases">
        <title>Whole genome shotgun sequence of Kineosphaera limosa NBRC 100340.</title>
        <authorList>
            <person name="Yoshida I."/>
            <person name="Isaki S."/>
            <person name="Hosoyama A."/>
            <person name="Tsuchikane K."/>
            <person name="Katsumata H."/>
            <person name="Ando Y."/>
            <person name="Ohji S."/>
            <person name="Hamada M."/>
            <person name="Tamura T."/>
            <person name="Yamazoe A."/>
            <person name="Yamazaki S."/>
            <person name="Fujita N."/>
        </authorList>
    </citation>
    <scope>NUCLEOTIDE SEQUENCE [LARGE SCALE GENOMIC DNA]</scope>
    <source>
        <strain evidence="9 10">NBRC 100340</strain>
    </source>
</reference>
<feature type="transmembrane region" description="Helical" evidence="8">
    <location>
        <begin position="303"/>
        <end position="321"/>
    </location>
</feature>
<dbReference type="PANTHER" id="PTHR34856">
    <property type="entry name" value="PROTEIN NRFD"/>
    <property type="match status" value="1"/>
</dbReference>
<feature type="region of interest" description="Disordered" evidence="7">
    <location>
        <begin position="1"/>
        <end position="20"/>
    </location>
</feature>
<keyword evidence="4 8" id="KW-0812">Transmembrane</keyword>
<keyword evidence="6 8" id="KW-0472">Membrane</keyword>
<dbReference type="InterPro" id="IPR005614">
    <property type="entry name" value="NrfD-like"/>
</dbReference>
<dbReference type="Proteomes" id="UP000008366">
    <property type="component" value="Unassembled WGS sequence"/>
</dbReference>
<feature type="transmembrane region" description="Helical" evidence="8">
    <location>
        <begin position="162"/>
        <end position="183"/>
    </location>
</feature>
<dbReference type="InterPro" id="IPR052049">
    <property type="entry name" value="Electron_transfer_protein"/>
</dbReference>
<organism evidence="9 10">
    <name type="scientific">Kineosphaera limosa NBRC 100340</name>
    <dbReference type="NCBI Taxonomy" id="1184609"/>
    <lineage>
        <taxon>Bacteria</taxon>
        <taxon>Bacillati</taxon>
        <taxon>Actinomycetota</taxon>
        <taxon>Actinomycetes</taxon>
        <taxon>Micrococcales</taxon>
        <taxon>Dermatophilaceae</taxon>
        <taxon>Kineosphaera</taxon>
    </lineage>
</organism>
<dbReference type="STRING" id="1184609.KILIM_024_00600"/>
<dbReference type="eggNOG" id="COG3301">
    <property type="taxonomic scope" value="Bacteria"/>
</dbReference>
<evidence type="ECO:0000313" key="10">
    <source>
        <dbReference type="Proteomes" id="UP000008366"/>
    </source>
</evidence>
<evidence type="ECO:0000256" key="8">
    <source>
        <dbReference type="SAM" id="Phobius"/>
    </source>
</evidence>
<dbReference type="EMBL" id="BAHD01000024">
    <property type="protein sequence ID" value="GAB95649.1"/>
    <property type="molecule type" value="Genomic_DNA"/>
</dbReference>
<feature type="region of interest" description="Disordered" evidence="7">
    <location>
        <begin position="27"/>
        <end position="64"/>
    </location>
</feature>
<dbReference type="AlphaFoldDB" id="K6X9Y9"/>